<proteinExistence type="predicted"/>
<keyword evidence="1" id="KW-0378">Hydrolase</keyword>
<dbReference type="Pfam" id="PF00144">
    <property type="entry name" value="Beta-lactamase"/>
    <property type="match status" value="1"/>
</dbReference>
<dbReference type="OrthoDB" id="236788at2"/>
<protein>
    <submittedName>
        <fullName evidence="3">Penicillin-binding protein PbpX</fullName>
    </submittedName>
</protein>
<sequence>MNAVRLSIFVWVMMAMNVMQVWGGVNVSEVDGDTRFEWVILGTFPNPEIAKEKQVGGNNSGGLDEDYLLPIGGEGEAVIRDGVVVKHVDKAGKEWTASTKVVKLRNGESLSLNGVINDSGRRVGYAYTEVEADGDEAVEVYFGSDDRAKVWLNGEKVHDFRRHGRGINVGEDQFVMRFKAGVNRVLVKIENDMYGWGFGMLLIPEGKKEMMLAAKKRGELVERLLYEPIRYQRSWGKSYVIDGPNLFTPEFDNPELAKLVLGDYKIEMKWYDSDLNEVERAESGKIYFASIKVTGEEGFELRKIVAFAAMYDMDIVWTRYLGGLDFQHLNALGIGDAVFKKFDERVMRKMQQGMLWQMISNDEGVAILNGLLVLSQKEREGKLGEVKGWETPWIMTKDQMLRLRMKEEGREAKVLAYPKVVEGQGATVVREGTLAEAGFEDGFKGAMAEVCQNWADESGVPFNVMVVRHGVVAYQGAHYAAGDDAVDEDSTFEAASISKLMFSTLLSMFREQGLVSLDEPLGKYIEGFPVEGDKVMTVRQCMMHLAGTEGHINYGGMPNVWFDDAVKNRLDSIYPGVKYEYNGLSLNLVGRVCELVSGESFERLMQERLWASLGCEKSQSFDTSGGTLTNAKELAKVGQMLLNGGAYGDLYFFSKRTRDEMLPVRVGDLYEGTLTPEVRYGLGTEWFRDVFEEGESGEPELVLSEQVFGHGSATASIIRVDLENGLVVTMARPAQGAEYQRHYQVMFQTIGAYMKR</sequence>
<name>A0A517YW21_9BACT</name>
<organism evidence="3 4">
    <name type="scientific">Poriferisphaera corsica</name>
    <dbReference type="NCBI Taxonomy" id="2528020"/>
    <lineage>
        <taxon>Bacteria</taxon>
        <taxon>Pseudomonadati</taxon>
        <taxon>Planctomycetota</taxon>
        <taxon>Phycisphaerae</taxon>
        <taxon>Phycisphaerales</taxon>
        <taxon>Phycisphaeraceae</taxon>
        <taxon>Poriferisphaera</taxon>
    </lineage>
</organism>
<dbReference type="PANTHER" id="PTHR43283">
    <property type="entry name" value="BETA-LACTAMASE-RELATED"/>
    <property type="match status" value="1"/>
</dbReference>
<dbReference type="InterPro" id="IPR012338">
    <property type="entry name" value="Beta-lactam/transpept-like"/>
</dbReference>
<reference evidence="3 4" key="1">
    <citation type="submission" date="2019-02" db="EMBL/GenBank/DDBJ databases">
        <title>Deep-cultivation of Planctomycetes and their phenomic and genomic characterization uncovers novel biology.</title>
        <authorList>
            <person name="Wiegand S."/>
            <person name="Jogler M."/>
            <person name="Boedeker C."/>
            <person name="Pinto D."/>
            <person name="Vollmers J."/>
            <person name="Rivas-Marin E."/>
            <person name="Kohn T."/>
            <person name="Peeters S.H."/>
            <person name="Heuer A."/>
            <person name="Rast P."/>
            <person name="Oberbeckmann S."/>
            <person name="Bunk B."/>
            <person name="Jeske O."/>
            <person name="Meyerdierks A."/>
            <person name="Storesund J.E."/>
            <person name="Kallscheuer N."/>
            <person name="Luecker S."/>
            <person name="Lage O.M."/>
            <person name="Pohl T."/>
            <person name="Merkel B.J."/>
            <person name="Hornburger P."/>
            <person name="Mueller R.-W."/>
            <person name="Bruemmer F."/>
            <person name="Labrenz M."/>
            <person name="Spormann A.M."/>
            <person name="Op den Camp H."/>
            <person name="Overmann J."/>
            <person name="Amann R."/>
            <person name="Jetten M.S.M."/>
            <person name="Mascher T."/>
            <person name="Medema M.H."/>
            <person name="Devos D.P."/>
            <person name="Kaster A.-K."/>
            <person name="Ovreas L."/>
            <person name="Rohde M."/>
            <person name="Galperin M.Y."/>
            <person name="Jogler C."/>
        </authorList>
    </citation>
    <scope>NUCLEOTIDE SEQUENCE [LARGE SCALE GENOMIC DNA]</scope>
    <source>
        <strain evidence="3 4">KS4</strain>
    </source>
</reference>
<dbReference type="Gene3D" id="3.40.710.10">
    <property type="entry name" value="DD-peptidase/beta-lactamase superfamily"/>
    <property type="match status" value="1"/>
</dbReference>
<evidence type="ECO:0000313" key="4">
    <source>
        <dbReference type="Proteomes" id="UP000317369"/>
    </source>
</evidence>
<dbReference type="KEGG" id="pcor:KS4_24950"/>
<accession>A0A517YW21</accession>
<dbReference type="InterPro" id="IPR001466">
    <property type="entry name" value="Beta-lactam-related"/>
</dbReference>
<gene>
    <name evidence="3" type="primary">pbpX_2</name>
    <name evidence="3" type="ORF">KS4_24950</name>
</gene>
<dbReference type="InterPro" id="IPR050789">
    <property type="entry name" value="Diverse_Enzym_Activities"/>
</dbReference>
<dbReference type="PANTHER" id="PTHR43283:SF11">
    <property type="entry name" value="BETA-LACTAMASE-RELATED DOMAIN-CONTAINING PROTEIN"/>
    <property type="match status" value="1"/>
</dbReference>
<dbReference type="RefSeq" id="WP_145078225.1">
    <property type="nucleotide sequence ID" value="NZ_CP036425.1"/>
</dbReference>
<dbReference type="SUPFAM" id="SSF56601">
    <property type="entry name" value="beta-lactamase/transpeptidase-like"/>
    <property type="match status" value="1"/>
</dbReference>
<evidence type="ECO:0000259" key="2">
    <source>
        <dbReference type="Pfam" id="PF00144"/>
    </source>
</evidence>
<evidence type="ECO:0000256" key="1">
    <source>
        <dbReference type="ARBA" id="ARBA00022801"/>
    </source>
</evidence>
<dbReference type="AlphaFoldDB" id="A0A517YW21"/>
<dbReference type="EMBL" id="CP036425">
    <property type="protein sequence ID" value="QDU34425.1"/>
    <property type="molecule type" value="Genomic_DNA"/>
</dbReference>
<evidence type="ECO:0000313" key="3">
    <source>
        <dbReference type="EMBL" id="QDU34425.1"/>
    </source>
</evidence>
<dbReference type="GO" id="GO:0016787">
    <property type="term" value="F:hydrolase activity"/>
    <property type="evidence" value="ECO:0007669"/>
    <property type="project" value="UniProtKB-KW"/>
</dbReference>
<feature type="domain" description="Beta-lactamase-related" evidence="2">
    <location>
        <begin position="464"/>
        <end position="730"/>
    </location>
</feature>
<dbReference type="Proteomes" id="UP000317369">
    <property type="component" value="Chromosome"/>
</dbReference>
<keyword evidence="4" id="KW-1185">Reference proteome</keyword>